<evidence type="ECO:0000259" key="9">
    <source>
        <dbReference type="PROSITE" id="PS50850"/>
    </source>
</evidence>
<name>A0A7M5V8X7_9CNID</name>
<dbReference type="InterPro" id="IPR050930">
    <property type="entry name" value="MFS_Vesicular_Transporter"/>
</dbReference>
<feature type="transmembrane region" description="Helical" evidence="8">
    <location>
        <begin position="451"/>
        <end position="473"/>
    </location>
</feature>
<dbReference type="InterPro" id="IPR011701">
    <property type="entry name" value="MFS"/>
</dbReference>
<comment type="subcellular location">
    <subcellularLocation>
        <location evidence="1">Membrane</location>
        <topology evidence="1">Multi-pass membrane protein</topology>
    </subcellularLocation>
</comment>
<keyword evidence="3" id="KW-0813">Transport</keyword>
<dbReference type="PANTHER" id="PTHR23506:SF26">
    <property type="entry name" value="MFS-TYPE TRANSPORTER SLC18B1"/>
    <property type="match status" value="1"/>
</dbReference>
<evidence type="ECO:0000256" key="1">
    <source>
        <dbReference type="ARBA" id="ARBA00004141"/>
    </source>
</evidence>
<evidence type="ECO:0000256" key="8">
    <source>
        <dbReference type="SAM" id="Phobius"/>
    </source>
</evidence>
<dbReference type="PANTHER" id="PTHR23506">
    <property type="entry name" value="GH10249P"/>
    <property type="match status" value="1"/>
</dbReference>
<keyword evidence="5" id="KW-0532">Neurotransmitter transport</keyword>
<feature type="transmembrane region" description="Helical" evidence="8">
    <location>
        <begin position="69"/>
        <end position="93"/>
    </location>
</feature>
<feature type="transmembrane region" description="Helical" evidence="8">
    <location>
        <begin position="272"/>
        <end position="295"/>
    </location>
</feature>
<dbReference type="InterPro" id="IPR020846">
    <property type="entry name" value="MFS_dom"/>
</dbReference>
<feature type="transmembrane region" description="Helical" evidence="8">
    <location>
        <begin position="138"/>
        <end position="158"/>
    </location>
</feature>
<evidence type="ECO:0000313" key="11">
    <source>
        <dbReference type="Proteomes" id="UP000594262"/>
    </source>
</evidence>
<evidence type="ECO:0000256" key="4">
    <source>
        <dbReference type="ARBA" id="ARBA00022692"/>
    </source>
</evidence>
<dbReference type="InterPro" id="IPR001958">
    <property type="entry name" value="Tet-R_TetA/multi-R_MdtG-like"/>
</dbReference>
<accession>A0A7M5V8X7</accession>
<dbReference type="Proteomes" id="UP000594262">
    <property type="component" value="Unplaced"/>
</dbReference>
<keyword evidence="4 8" id="KW-0812">Transmembrane</keyword>
<feature type="transmembrane region" description="Helical" evidence="8">
    <location>
        <begin position="204"/>
        <end position="226"/>
    </location>
</feature>
<proteinExistence type="inferred from homology"/>
<feature type="transmembrane region" description="Helical" evidence="8">
    <location>
        <begin position="315"/>
        <end position="338"/>
    </location>
</feature>
<dbReference type="PROSITE" id="PS50850">
    <property type="entry name" value="MFS"/>
    <property type="match status" value="1"/>
</dbReference>
<dbReference type="GO" id="GO:0022857">
    <property type="term" value="F:transmembrane transporter activity"/>
    <property type="evidence" value="ECO:0007669"/>
    <property type="project" value="InterPro"/>
</dbReference>
<sequence length="578" mass="63528">MIRSLSDSFMVPKNPRIFDQGAYKKKSVSFSPATYYESRHPTTDKAQQSKEIIIDHDVEEPLIRNRQELLILIGMAYLYLNANVGFAIIAPFLPIESKKKNIGTLVQGLIFAIYPFVIFIVSPLLGKWMPKLGVKFSMIGGSFVQGCSLVILGSLDYIEDDQLFLIYCFILRVVMAVGAAGCETGCLSIVSISFKHRMSTAQGVMSGSSGVGLMLGPVIGGVLYKFGGFKLPLMSIGVLICSAAFLTFFVLPEEATFRVHRHDDQTVSFLKVITIPGIFIMGTVSLTAGMVISFLDPTLTNYVEVLTDNSVSSALVGLIFLCIPVTYTVFTPILGYLIDKKISGRYACIIGAYLGGICFLFIGPCPLFFPWIEPNLWLLIGVLLALGAFSITSLFVPVLNEMQLIARKANLPLGMGTDSILSGIYTANFNLGSMVGPTLGGALTDNLQFPWASAAFGALLLFEATLLLIFTVLENICSRKKKIKQPIYNGMGRGRPRLSSTNIVPYHQICDPRIDSTAALPTIESSGEEYITRVGDRVSVRAYQQPRYDRFLPSPKEEDEHFMEKSCEIIEENSSKQK</sequence>
<feature type="transmembrane region" description="Helical" evidence="8">
    <location>
        <begin position="105"/>
        <end position="126"/>
    </location>
</feature>
<evidence type="ECO:0000256" key="7">
    <source>
        <dbReference type="ARBA" id="ARBA00023136"/>
    </source>
</evidence>
<dbReference type="AlphaFoldDB" id="A0A7M5V8X7"/>
<dbReference type="InterPro" id="IPR036259">
    <property type="entry name" value="MFS_trans_sf"/>
</dbReference>
<feature type="transmembrane region" description="Helical" evidence="8">
    <location>
        <begin position="350"/>
        <end position="372"/>
    </location>
</feature>
<dbReference type="Pfam" id="PF07690">
    <property type="entry name" value="MFS_1"/>
    <property type="match status" value="1"/>
</dbReference>
<reference evidence="10" key="1">
    <citation type="submission" date="2021-01" db="UniProtKB">
        <authorList>
            <consortium name="EnsemblMetazoa"/>
        </authorList>
    </citation>
    <scope>IDENTIFICATION</scope>
</reference>
<feature type="transmembrane region" description="Helical" evidence="8">
    <location>
        <begin position="232"/>
        <end position="251"/>
    </location>
</feature>
<evidence type="ECO:0000256" key="5">
    <source>
        <dbReference type="ARBA" id="ARBA00022775"/>
    </source>
</evidence>
<keyword evidence="6 8" id="KW-1133">Transmembrane helix</keyword>
<keyword evidence="7 8" id="KW-0472">Membrane</keyword>
<dbReference type="PRINTS" id="PR01035">
    <property type="entry name" value="TCRTETA"/>
</dbReference>
<evidence type="ECO:0000256" key="6">
    <source>
        <dbReference type="ARBA" id="ARBA00022989"/>
    </source>
</evidence>
<dbReference type="OrthoDB" id="497880at2759"/>
<dbReference type="Gene3D" id="1.20.1250.20">
    <property type="entry name" value="MFS general substrate transporter like domains"/>
    <property type="match status" value="2"/>
</dbReference>
<feature type="transmembrane region" description="Helical" evidence="8">
    <location>
        <begin position="411"/>
        <end position="431"/>
    </location>
</feature>
<dbReference type="EnsemblMetazoa" id="CLYHEMT004495.1">
    <property type="protein sequence ID" value="CLYHEMP004495.1"/>
    <property type="gene ID" value="CLYHEMG004495"/>
</dbReference>
<comment type="similarity">
    <text evidence="2">Belongs to the major facilitator superfamily. Vesicular transporter family.</text>
</comment>
<evidence type="ECO:0000256" key="3">
    <source>
        <dbReference type="ARBA" id="ARBA00022448"/>
    </source>
</evidence>
<protein>
    <recommendedName>
        <fullName evidence="9">Major facilitator superfamily (MFS) profile domain-containing protein</fullName>
    </recommendedName>
</protein>
<organism evidence="10 11">
    <name type="scientific">Clytia hemisphaerica</name>
    <dbReference type="NCBI Taxonomy" id="252671"/>
    <lineage>
        <taxon>Eukaryota</taxon>
        <taxon>Metazoa</taxon>
        <taxon>Cnidaria</taxon>
        <taxon>Hydrozoa</taxon>
        <taxon>Hydroidolina</taxon>
        <taxon>Leptothecata</taxon>
        <taxon>Obeliida</taxon>
        <taxon>Clytiidae</taxon>
        <taxon>Clytia</taxon>
    </lineage>
</organism>
<dbReference type="SUPFAM" id="SSF103473">
    <property type="entry name" value="MFS general substrate transporter"/>
    <property type="match status" value="1"/>
</dbReference>
<feature type="transmembrane region" description="Helical" evidence="8">
    <location>
        <begin position="378"/>
        <end position="399"/>
    </location>
</feature>
<keyword evidence="11" id="KW-1185">Reference proteome</keyword>
<feature type="transmembrane region" description="Helical" evidence="8">
    <location>
        <begin position="164"/>
        <end position="192"/>
    </location>
</feature>
<dbReference type="GO" id="GO:0016020">
    <property type="term" value="C:membrane"/>
    <property type="evidence" value="ECO:0007669"/>
    <property type="project" value="UniProtKB-SubCell"/>
</dbReference>
<feature type="domain" description="Major facilitator superfamily (MFS) profile" evidence="9">
    <location>
        <begin position="69"/>
        <end position="482"/>
    </location>
</feature>
<evidence type="ECO:0000256" key="2">
    <source>
        <dbReference type="ARBA" id="ARBA00006829"/>
    </source>
</evidence>
<evidence type="ECO:0000313" key="10">
    <source>
        <dbReference type="EnsemblMetazoa" id="CLYHEMP004495.1"/>
    </source>
</evidence>